<dbReference type="GO" id="GO:0061574">
    <property type="term" value="C:ASAP complex"/>
    <property type="evidence" value="ECO:0007669"/>
    <property type="project" value="TreeGrafter"/>
</dbReference>
<dbReference type="Gene3D" id="3.30.70.330">
    <property type="match status" value="1"/>
</dbReference>
<feature type="compositionally biased region" description="Basic residues" evidence="3">
    <location>
        <begin position="112"/>
        <end position="122"/>
    </location>
</feature>
<feature type="domain" description="RRM" evidence="4">
    <location>
        <begin position="30"/>
        <end position="108"/>
    </location>
</feature>
<feature type="region of interest" description="Disordered" evidence="3">
    <location>
        <begin position="1"/>
        <end position="22"/>
    </location>
</feature>
<dbReference type="SMART" id="SM00360">
    <property type="entry name" value="RRM"/>
    <property type="match status" value="1"/>
</dbReference>
<evidence type="ECO:0000256" key="1">
    <source>
        <dbReference type="ARBA" id="ARBA00022884"/>
    </source>
</evidence>
<accession>A0A8I3AAU5</accession>
<dbReference type="AlphaFoldDB" id="A0A8I3AAU5"/>
<dbReference type="GO" id="GO:0003723">
    <property type="term" value="F:RNA binding"/>
    <property type="evidence" value="ECO:0007669"/>
    <property type="project" value="UniProtKB-UniRule"/>
</dbReference>
<reference evidence="5" key="1">
    <citation type="submission" date="2021-03" db="EMBL/GenBank/DDBJ databases">
        <title>Evolutionary innovations through gain and loss of genes in the ectomycorrhizal Boletales.</title>
        <authorList>
            <person name="Wu G."/>
            <person name="Miyauchi S."/>
            <person name="Morin E."/>
            <person name="Yang Z.-L."/>
            <person name="Xu J."/>
            <person name="Martin F.M."/>
        </authorList>
    </citation>
    <scope>NUCLEOTIDE SEQUENCE</scope>
    <source>
        <strain evidence="5">BR01</strain>
    </source>
</reference>
<feature type="region of interest" description="Disordered" evidence="3">
    <location>
        <begin position="112"/>
        <end position="134"/>
    </location>
</feature>
<keyword evidence="6" id="KW-1185">Reference proteome</keyword>
<evidence type="ECO:0000256" key="2">
    <source>
        <dbReference type="PROSITE-ProRule" id="PRU00176"/>
    </source>
</evidence>
<evidence type="ECO:0000313" key="5">
    <source>
        <dbReference type="EMBL" id="KAG6378503.1"/>
    </source>
</evidence>
<dbReference type="PANTHER" id="PTHR15481">
    <property type="entry name" value="RIBONUCLEIC ACID BINDING PROTEIN S1"/>
    <property type="match status" value="1"/>
</dbReference>
<dbReference type="InterPro" id="IPR035979">
    <property type="entry name" value="RBD_domain_sf"/>
</dbReference>
<dbReference type="InterPro" id="IPR000504">
    <property type="entry name" value="RRM_dom"/>
</dbReference>
<keyword evidence="1 2" id="KW-0694">RNA-binding</keyword>
<comment type="caution">
    <text evidence="5">The sequence shown here is derived from an EMBL/GenBank/DDBJ whole genome shotgun (WGS) entry which is preliminary data.</text>
</comment>
<organism evidence="5 6">
    <name type="scientific">Boletus reticuloceps</name>
    <dbReference type="NCBI Taxonomy" id="495285"/>
    <lineage>
        <taxon>Eukaryota</taxon>
        <taxon>Fungi</taxon>
        <taxon>Dikarya</taxon>
        <taxon>Basidiomycota</taxon>
        <taxon>Agaricomycotina</taxon>
        <taxon>Agaricomycetes</taxon>
        <taxon>Agaricomycetidae</taxon>
        <taxon>Boletales</taxon>
        <taxon>Boletineae</taxon>
        <taxon>Boletaceae</taxon>
        <taxon>Boletoideae</taxon>
        <taxon>Boletus</taxon>
    </lineage>
</organism>
<dbReference type="InterPro" id="IPR012677">
    <property type="entry name" value="Nucleotide-bd_a/b_plait_sf"/>
</dbReference>
<dbReference type="PANTHER" id="PTHR15481:SF0">
    <property type="entry name" value="LD23870P-RELATED"/>
    <property type="match status" value="1"/>
</dbReference>
<dbReference type="PROSITE" id="PS50102">
    <property type="entry name" value="RRM"/>
    <property type="match status" value="1"/>
</dbReference>
<sequence length="213" mass="23592">MSDRGRSRSPKPLHDADVDMEHGDDRKDAKVVLVNGLSRSVAQTHIQTIFGFYGEIVKIDLPLFTKSGQNRGKAALEYADPLSAQRAVSHMNGGQLDGLMLKVEISDLPIRARSRSRPRPVRNGRDRRSFSRSRSRSQQEVLAVVALLRGTPIALLALARVRQQGVVTAFRHDEDHQATNVAVQDPVTFALANSFTFPVVFVILEVQSKQDSV</sequence>
<dbReference type="GO" id="GO:0005737">
    <property type="term" value="C:cytoplasm"/>
    <property type="evidence" value="ECO:0007669"/>
    <property type="project" value="TreeGrafter"/>
</dbReference>
<dbReference type="EMBL" id="JAGFBS010000006">
    <property type="protein sequence ID" value="KAG6378503.1"/>
    <property type="molecule type" value="Genomic_DNA"/>
</dbReference>
<proteinExistence type="predicted"/>
<gene>
    <name evidence="5" type="ORF">JVT61DRAFT_12764</name>
</gene>
<dbReference type="Pfam" id="PF00076">
    <property type="entry name" value="RRM_1"/>
    <property type="match status" value="1"/>
</dbReference>
<protein>
    <recommendedName>
        <fullName evidence="4">RRM domain-containing protein</fullName>
    </recommendedName>
</protein>
<dbReference type="GO" id="GO:0000398">
    <property type="term" value="P:mRNA splicing, via spliceosome"/>
    <property type="evidence" value="ECO:0007669"/>
    <property type="project" value="TreeGrafter"/>
</dbReference>
<dbReference type="GO" id="GO:0005654">
    <property type="term" value="C:nucleoplasm"/>
    <property type="evidence" value="ECO:0007669"/>
    <property type="project" value="TreeGrafter"/>
</dbReference>
<evidence type="ECO:0000256" key="3">
    <source>
        <dbReference type="SAM" id="MobiDB-lite"/>
    </source>
</evidence>
<evidence type="ECO:0000259" key="4">
    <source>
        <dbReference type="PROSITE" id="PS50102"/>
    </source>
</evidence>
<evidence type="ECO:0000313" key="6">
    <source>
        <dbReference type="Proteomes" id="UP000683000"/>
    </source>
</evidence>
<dbReference type="OrthoDB" id="252020at2759"/>
<dbReference type="SUPFAM" id="SSF54928">
    <property type="entry name" value="RNA-binding domain, RBD"/>
    <property type="match status" value="1"/>
</dbReference>
<dbReference type="Proteomes" id="UP000683000">
    <property type="component" value="Unassembled WGS sequence"/>
</dbReference>
<name>A0A8I3AAU5_9AGAM</name>